<sequence>MFHIIKAFNIMALEIKGMTRSFTFKKGNGMVTLDDPNTSDSPEMVMNYYSNFYPELTTATVHGPVIKEDKAVYEFKTTIGTKG</sequence>
<accession>A0A975KL67</accession>
<dbReference type="Pfam" id="PF14454">
    <property type="entry name" value="Prok_Ub"/>
    <property type="match status" value="1"/>
</dbReference>
<dbReference type="NCBIfam" id="TIGR03738">
    <property type="entry name" value="PRTRC_C"/>
    <property type="match status" value="1"/>
</dbReference>
<dbReference type="AlphaFoldDB" id="A0A975KL67"/>
<dbReference type="Proteomes" id="UP000679226">
    <property type="component" value="Chromosome"/>
</dbReference>
<reference evidence="1" key="1">
    <citation type="journal article" date="2021" name="PLoS Genet.">
        <title>Mobile Type VI secretion system loci of the gut Bacteroidales display extensive intra-ecosystem transfer, multi-species spread and geographical clustering.</title>
        <authorList>
            <person name="Garcia-Bayona L."/>
            <person name="Coyne M.J."/>
            <person name="Comstock L.E."/>
        </authorList>
    </citation>
    <scope>NUCLEOTIDE SEQUENCE</scope>
    <source>
        <strain evidence="1">CL11T00C20</strain>
    </source>
</reference>
<gene>
    <name evidence="1" type="ORF">INE88_04239</name>
</gene>
<evidence type="ECO:0000313" key="2">
    <source>
        <dbReference type="Proteomes" id="UP000679226"/>
    </source>
</evidence>
<protein>
    <submittedName>
        <fullName evidence="1">PRTRC_C: PRTRC system protein C</fullName>
    </submittedName>
</protein>
<evidence type="ECO:0000313" key="1">
    <source>
        <dbReference type="EMBL" id="QUT47386.1"/>
    </source>
</evidence>
<proteinExistence type="predicted"/>
<name>A0A975KL67_9BACE</name>
<dbReference type="KEGG" id="beg:INE88_04239"/>
<organism evidence="1 2">
    <name type="scientific">Bacteroides eggerthii</name>
    <dbReference type="NCBI Taxonomy" id="28111"/>
    <lineage>
        <taxon>Bacteria</taxon>
        <taxon>Pseudomonadati</taxon>
        <taxon>Bacteroidota</taxon>
        <taxon>Bacteroidia</taxon>
        <taxon>Bacteroidales</taxon>
        <taxon>Bacteroidaceae</taxon>
        <taxon>Bacteroides</taxon>
    </lineage>
</organism>
<dbReference type="InterPro" id="IPR022289">
    <property type="entry name" value="PRTRC_protein-C"/>
</dbReference>
<dbReference type="EMBL" id="CP072227">
    <property type="protein sequence ID" value="QUT47386.1"/>
    <property type="molecule type" value="Genomic_DNA"/>
</dbReference>
<dbReference type="InterPro" id="IPR032866">
    <property type="entry name" value="Prok_Ub"/>
</dbReference>